<dbReference type="EMBL" id="CP066167">
    <property type="protein sequence ID" value="QQD19879.1"/>
    <property type="molecule type" value="Genomic_DNA"/>
</dbReference>
<dbReference type="InterPro" id="IPR001544">
    <property type="entry name" value="Aminotrans_IV"/>
</dbReference>
<evidence type="ECO:0000313" key="15">
    <source>
        <dbReference type="EMBL" id="QQD19879.1"/>
    </source>
</evidence>
<evidence type="ECO:0000256" key="10">
    <source>
        <dbReference type="ARBA" id="ARBA00054027"/>
    </source>
</evidence>
<comment type="pathway">
    <text evidence="7">Cofactor biosynthesis; tetrahydrofolate biosynthesis; 4-aminobenzoate from chorismate: step 2/2.</text>
</comment>
<dbReference type="Gene3D" id="3.20.10.10">
    <property type="entry name" value="D-amino Acid Aminotransferase, subunit A, domain 2"/>
    <property type="match status" value="1"/>
</dbReference>
<dbReference type="EC" id="4.1.3.38" evidence="8 12"/>
<dbReference type="InterPro" id="IPR036038">
    <property type="entry name" value="Aminotransferase-like"/>
</dbReference>
<keyword evidence="16" id="KW-1185">Reference proteome</keyword>
<dbReference type="PANTHER" id="PTHR42743:SF2">
    <property type="entry name" value="AMINODEOXYCHORISMATE LYASE"/>
    <property type="match status" value="1"/>
</dbReference>
<dbReference type="InterPro" id="IPR017824">
    <property type="entry name" value="Aminodeoxychorismate_lyase_IV"/>
</dbReference>
<evidence type="ECO:0000256" key="9">
    <source>
        <dbReference type="ARBA" id="ARBA00049529"/>
    </source>
</evidence>
<gene>
    <name evidence="15" type="primary">pabC</name>
    <name evidence="15" type="ORF">I6N98_08620</name>
</gene>
<keyword evidence="4 14" id="KW-0663">Pyridoxal phosphate</keyword>
<comment type="catalytic activity">
    <reaction evidence="9">
        <text>4-amino-4-deoxychorismate = 4-aminobenzoate + pyruvate + H(+)</text>
        <dbReference type="Rhea" id="RHEA:16201"/>
        <dbReference type="ChEBI" id="CHEBI:15361"/>
        <dbReference type="ChEBI" id="CHEBI:15378"/>
        <dbReference type="ChEBI" id="CHEBI:17836"/>
        <dbReference type="ChEBI" id="CHEBI:58406"/>
        <dbReference type="EC" id="4.1.3.38"/>
    </reaction>
</comment>
<dbReference type="InterPro" id="IPR050571">
    <property type="entry name" value="Class-IV_PLP-Dep_Aminotrnsfr"/>
</dbReference>
<evidence type="ECO:0000256" key="12">
    <source>
        <dbReference type="NCBIfam" id="TIGR03461"/>
    </source>
</evidence>
<dbReference type="GO" id="GO:0008696">
    <property type="term" value="F:4-amino-4-deoxychorismate lyase activity"/>
    <property type="evidence" value="ECO:0007669"/>
    <property type="project" value="UniProtKB-UniRule"/>
</dbReference>
<comment type="function">
    <text evidence="10">Involved in the biosynthesis of p-aminobenzoate (PABA), a precursor of tetrahydrofolate. Converts 4-amino-4-deoxychorismate into 4-aminobenzoate (PABA) and pyruvate.</text>
</comment>
<dbReference type="PROSITE" id="PS00770">
    <property type="entry name" value="AA_TRANSFER_CLASS_4"/>
    <property type="match status" value="1"/>
</dbReference>
<comment type="subunit">
    <text evidence="3">Homodimer.</text>
</comment>
<dbReference type="GO" id="GO:0030170">
    <property type="term" value="F:pyridoxal phosphate binding"/>
    <property type="evidence" value="ECO:0007669"/>
    <property type="project" value="InterPro"/>
</dbReference>
<evidence type="ECO:0000256" key="6">
    <source>
        <dbReference type="ARBA" id="ARBA00023239"/>
    </source>
</evidence>
<dbReference type="KEGG" id="snan:I6N98_08620"/>
<dbReference type="SUPFAM" id="SSF56752">
    <property type="entry name" value="D-aminoacid aminotransferase-like PLP-dependent enzymes"/>
    <property type="match status" value="1"/>
</dbReference>
<dbReference type="NCBIfam" id="TIGR03461">
    <property type="entry name" value="pabC_Proteo"/>
    <property type="match status" value="1"/>
</dbReference>
<comment type="similarity">
    <text evidence="2 13">Belongs to the class-IV pyridoxal-phosphate-dependent aminotransferase family.</text>
</comment>
<dbReference type="CDD" id="cd01559">
    <property type="entry name" value="ADCL_like"/>
    <property type="match status" value="1"/>
</dbReference>
<dbReference type="Proteomes" id="UP000596063">
    <property type="component" value="Chromosome"/>
</dbReference>
<accession>A0A7T4R419</accession>
<protein>
    <recommendedName>
        <fullName evidence="11 12">Aminodeoxychorismate lyase</fullName>
        <ecNumber evidence="8 12">4.1.3.38</ecNumber>
    </recommendedName>
</protein>
<reference evidence="15 16" key="1">
    <citation type="submission" date="2020-12" db="EMBL/GenBank/DDBJ databases">
        <authorList>
            <person name="Shan Y."/>
        </authorList>
    </citation>
    <scope>NUCLEOTIDE SEQUENCE [LARGE SCALE GENOMIC DNA]</scope>
    <source>
        <strain evidence="16">csc3.9</strain>
    </source>
</reference>
<evidence type="ECO:0000256" key="5">
    <source>
        <dbReference type="ARBA" id="ARBA00022909"/>
    </source>
</evidence>
<comment type="cofactor">
    <cofactor evidence="1 14">
        <name>pyridoxal 5'-phosphate</name>
        <dbReference type="ChEBI" id="CHEBI:597326"/>
    </cofactor>
</comment>
<name>A0A7T4R419_9GAMM</name>
<evidence type="ECO:0000256" key="2">
    <source>
        <dbReference type="ARBA" id="ARBA00009320"/>
    </source>
</evidence>
<dbReference type="GO" id="GO:0008153">
    <property type="term" value="P:4-aminobenzoate biosynthetic process"/>
    <property type="evidence" value="ECO:0007669"/>
    <property type="project" value="UniProtKB-UniRule"/>
</dbReference>
<dbReference type="Pfam" id="PF01063">
    <property type="entry name" value="Aminotran_4"/>
    <property type="match status" value="1"/>
</dbReference>
<dbReference type="GO" id="GO:0046656">
    <property type="term" value="P:folic acid biosynthetic process"/>
    <property type="evidence" value="ECO:0007669"/>
    <property type="project" value="UniProtKB-KW"/>
</dbReference>
<dbReference type="RefSeq" id="WP_198571363.1">
    <property type="nucleotide sequence ID" value="NZ_CP066167.1"/>
</dbReference>
<dbReference type="PANTHER" id="PTHR42743">
    <property type="entry name" value="AMINO-ACID AMINOTRANSFERASE"/>
    <property type="match status" value="1"/>
</dbReference>
<evidence type="ECO:0000256" key="7">
    <source>
        <dbReference type="ARBA" id="ARBA00035633"/>
    </source>
</evidence>
<organism evidence="15 16">
    <name type="scientific">Spongiibacter nanhainus</name>
    <dbReference type="NCBI Taxonomy" id="2794344"/>
    <lineage>
        <taxon>Bacteria</taxon>
        <taxon>Pseudomonadati</taxon>
        <taxon>Pseudomonadota</taxon>
        <taxon>Gammaproteobacteria</taxon>
        <taxon>Cellvibrionales</taxon>
        <taxon>Spongiibacteraceae</taxon>
        <taxon>Spongiibacter</taxon>
    </lineage>
</organism>
<keyword evidence="6 15" id="KW-0456">Lyase</keyword>
<dbReference type="NCBIfam" id="NF004761">
    <property type="entry name" value="PRK06092.1"/>
    <property type="match status" value="1"/>
</dbReference>
<proteinExistence type="inferred from homology"/>
<keyword evidence="5" id="KW-0289">Folate biosynthesis</keyword>
<sequence length="283" mass="30725">MALDPSNPAQLHSQSLLVNGRRSRAVSALSRGLAYGDGVFETLLWRAGEALWLEDHLQRLASGCRLLGLETDLIAIEDDVAQLGRTIDSAGVIKIVVARRAGGRGYTPSHSHSDRVVASFPAPGGDNYWQHGVRIDLCQQRLSPQPTLAGIKHLNRLEQVLAARELNERSLPEGLMLDTTSAVVEGTRSNLFIVRDGRLYTPDLANCGVAGIMRQRLLASCDNSGVVATLRRLSVAEVLAADEVFLCNSVFGIWPVTAIGCVHKPIGALTRQFQQQFSDVFHA</sequence>
<evidence type="ECO:0000256" key="3">
    <source>
        <dbReference type="ARBA" id="ARBA00011738"/>
    </source>
</evidence>
<dbReference type="Gene3D" id="3.30.470.10">
    <property type="match status" value="1"/>
</dbReference>
<evidence type="ECO:0000256" key="1">
    <source>
        <dbReference type="ARBA" id="ARBA00001933"/>
    </source>
</evidence>
<dbReference type="InterPro" id="IPR043132">
    <property type="entry name" value="BCAT-like_C"/>
</dbReference>
<evidence type="ECO:0000256" key="14">
    <source>
        <dbReference type="RuleBase" id="RU004516"/>
    </source>
</evidence>
<dbReference type="InterPro" id="IPR043131">
    <property type="entry name" value="BCAT-like_N"/>
</dbReference>
<dbReference type="InterPro" id="IPR018300">
    <property type="entry name" value="Aminotrans_IV_CS"/>
</dbReference>
<evidence type="ECO:0000313" key="16">
    <source>
        <dbReference type="Proteomes" id="UP000596063"/>
    </source>
</evidence>
<dbReference type="AlphaFoldDB" id="A0A7T4R419"/>
<dbReference type="GO" id="GO:0005829">
    <property type="term" value="C:cytosol"/>
    <property type="evidence" value="ECO:0007669"/>
    <property type="project" value="TreeGrafter"/>
</dbReference>
<evidence type="ECO:0000256" key="11">
    <source>
        <dbReference type="ARBA" id="ARBA00069174"/>
    </source>
</evidence>
<evidence type="ECO:0000256" key="4">
    <source>
        <dbReference type="ARBA" id="ARBA00022898"/>
    </source>
</evidence>
<evidence type="ECO:0000256" key="13">
    <source>
        <dbReference type="RuleBase" id="RU004106"/>
    </source>
</evidence>
<dbReference type="FunFam" id="3.20.10.10:FF:000002">
    <property type="entry name" value="D-alanine aminotransferase"/>
    <property type="match status" value="1"/>
</dbReference>
<evidence type="ECO:0000256" key="8">
    <source>
        <dbReference type="ARBA" id="ARBA00035676"/>
    </source>
</evidence>